<reference evidence="4" key="1">
    <citation type="journal article" date="2019" name="Int. J. Syst. Evol. Microbiol.">
        <title>The Global Catalogue of Microorganisms (GCM) 10K type strain sequencing project: providing services to taxonomists for standard genome sequencing and annotation.</title>
        <authorList>
            <consortium name="The Broad Institute Genomics Platform"/>
            <consortium name="The Broad Institute Genome Sequencing Center for Infectious Disease"/>
            <person name="Wu L."/>
            <person name="Ma J."/>
        </authorList>
    </citation>
    <scope>NUCLEOTIDE SEQUENCE [LARGE SCALE GENOMIC DNA]</scope>
    <source>
        <strain evidence="4">CCUG 53903</strain>
    </source>
</reference>
<name>A0ABW1D1K7_9ACTN</name>
<sequence length="152" mass="16531">MADHDRDAGSRGEEEAPRDPTRQLRYGEQADQAYVHIPPTQPSPPDWEPSYGDYLRRKKSQVIGAGIIGLVVGGLLGGLTVAAFSDPREDHGRYEMGVNEPGWAPRGEFRGPRWLEPGCYQAEDGSYCVVPPPPEVAVPDVPDPAPAPTRTS</sequence>
<organism evidence="3 4">
    <name type="scientific">Nonomuraea insulae</name>
    <dbReference type="NCBI Taxonomy" id="1616787"/>
    <lineage>
        <taxon>Bacteria</taxon>
        <taxon>Bacillati</taxon>
        <taxon>Actinomycetota</taxon>
        <taxon>Actinomycetes</taxon>
        <taxon>Streptosporangiales</taxon>
        <taxon>Streptosporangiaceae</taxon>
        <taxon>Nonomuraea</taxon>
    </lineage>
</organism>
<keyword evidence="2" id="KW-0812">Transmembrane</keyword>
<proteinExistence type="predicted"/>
<evidence type="ECO:0000256" key="2">
    <source>
        <dbReference type="SAM" id="Phobius"/>
    </source>
</evidence>
<dbReference type="RefSeq" id="WP_379521379.1">
    <property type="nucleotide sequence ID" value="NZ_JBHSPA010000071.1"/>
</dbReference>
<evidence type="ECO:0000313" key="4">
    <source>
        <dbReference type="Proteomes" id="UP001596058"/>
    </source>
</evidence>
<keyword evidence="2" id="KW-1133">Transmembrane helix</keyword>
<feature type="compositionally biased region" description="Basic and acidic residues" evidence="1">
    <location>
        <begin position="1"/>
        <end position="22"/>
    </location>
</feature>
<dbReference type="Proteomes" id="UP001596058">
    <property type="component" value="Unassembled WGS sequence"/>
</dbReference>
<evidence type="ECO:0000313" key="3">
    <source>
        <dbReference type="EMBL" id="MFC5831920.1"/>
    </source>
</evidence>
<feature type="region of interest" description="Disordered" evidence="1">
    <location>
        <begin position="1"/>
        <end position="48"/>
    </location>
</feature>
<evidence type="ECO:0000256" key="1">
    <source>
        <dbReference type="SAM" id="MobiDB-lite"/>
    </source>
</evidence>
<keyword evidence="4" id="KW-1185">Reference proteome</keyword>
<gene>
    <name evidence="3" type="ORF">ACFPZ3_49410</name>
</gene>
<comment type="caution">
    <text evidence="3">The sequence shown here is derived from an EMBL/GenBank/DDBJ whole genome shotgun (WGS) entry which is preliminary data.</text>
</comment>
<feature type="transmembrane region" description="Helical" evidence="2">
    <location>
        <begin position="62"/>
        <end position="84"/>
    </location>
</feature>
<keyword evidence="2" id="KW-0472">Membrane</keyword>
<protein>
    <submittedName>
        <fullName evidence="3">Uncharacterized protein</fullName>
    </submittedName>
</protein>
<accession>A0ABW1D1K7</accession>
<dbReference type="EMBL" id="JBHSPA010000071">
    <property type="protein sequence ID" value="MFC5831920.1"/>
    <property type="molecule type" value="Genomic_DNA"/>
</dbReference>